<gene>
    <name evidence="1" type="ORF">SAMN05428998_101390</name>
</gene>
<reference evidence="1 2" key="1">
    <citation type="submission" date="2017-04" db="EMBL/GenBank/DDBJ databases">
        <authorList>
            <person name="Afonso C.L."/>
            <person name="Miller P.J."/>
            <person name="Scott M.A."/>
            <person name="Spackman E."/>
            <person name="Goraichik I."/>
            <person name="Dimitrov K.M."/>
            <person name="Suarez D.L."/>
            <person name="Swayne D.E."/>
        </authorList>
    </citation>
    <scope>NUCLEOTIDE SEQUENCE [LARGE SCALE GENOMIC DNA]</scope>
    <source>
        <strain evidence="1 2">USBA 355</strain>
    </source>
</reference>
<sequence length="330" mass="35404">MTIGSIESFGAFRKAAFDYLTGAGPLNPQANVAQLYNRYSTYDPLGLPAKAALVNAPLYQALVAFIDAAGTRIVRVQSDRWSVLDKATARAAYLQRAAGNNVALSNQASRARTSYLHVYPTGTTNPSANRVQFAEGRATDNDWRIGINVKPADIATAAQRLLPLMDGVSQINHMKFTAPGAAGKPDSVIVYLRRDVSYPLIRSAVQGALGGIVLQGSFSPMWNEVADGFAEAAEPPEGGGSFGNYRSTLAFLAWDIASDFGSAAPPRGDYYAVLREVFRDFGIPPNAPQEQEPVGTAPGWANLQKLFFQISARVDGQPLDAYAGRTLANR</sequence>
<dbReference type="RefSeq" id="WP_085120734.1">
    <property type="nucleotide sequence ID" value="NZ_FWZX01000001.1"/>
</dbReference>
<evidence type="ECO:0000313" key="2">
    <source>
        <dbReference type="Proteomes" id="UP000192917"/>
    </source>
</evidence>
<dbReference type="STRING" id="560819.SAMN05428998_101390"/>
<dbReference type="AlphaFoldDB" id="A0A1Y6B5C6"/>
<dbReference type="EMBL" id="FWZX01000001">
    <property type="protein sequence ID" value="SME91307.1"/>
    <property type="molecule type" value="Genomic_DNA"/>
</dbReference>
<organism evidence="1 2">
    <name type="scientific">Tistlia consotensis USBA 355</name>
    <dbReference type="NCBI Taxonomy" id="560819"/>
    <lineage>
        <taxon>Bacteria</taxon>
        <taxon>Pseudomonadati</taxon>
        <taxon>Pseudomonadota</taxon>
        <taxon>Alphaproteobacteria</taxon>
        <taxon>Rhodospirillales</taxon>
        <taxon>Rhodovibrionaceae</taxon>
        <taxon>Tistlia</taxon>
    </lineage>
</organism>
<proteinExistence type="predicted"/>
<evidence type="ECO:0000313" key="1">
    <source>
        <dbReference type="EMBL" id="SME91307.1"/>
    </source>
</evidence>
<name>A0A1Y6B5C6_9PROT</name>
<protein>
    <submittedName>
        <fullName evidence="1">Uncharacterized protein</fullName>
    </submittedName>
</protein>
<keyword evidence="2" id="KW-1185">Reference proteome</keyword>
<dbReference type="Proteomes" id="UP000192917">
    <property type="component" value="Unassembled WGS sequence"/>
</dbReference>
<accession>A0A1Y6B5C6</accession>